<dbReference type="GeneTree" id="ENSGT01030000235090"/>
<dbReference type="Ensembl" id="ENSPNAT00000015556.2">
    <property type="protein sequence ID" value="ENSPNAP00000009276.1"/>
    <property type="gene ID" value="ENSPNAG00000014797.2"/>
</dbReference>
<gene>
    <name evidence="1" type="primary">SNORC</name>
</gene>
<name>A0A3B4CEH5_PYGNA</name>
<proteinExistence type="predicted"/>
<reference evidence="1 2" key="1">
    <citation type="submission" date="2020-10" db="EMBL/GenBank/DDBJ databases">
        <title>Pygocentrus nattereri (red-bellied piranha) genome, fPygNat1, primary haplotype.</title>
        <authorList>
            <person name="Myers G."/>
            <person name="Meyer A."/>
            <person name="Karagic N."/>
            <person name="Pippel M."/>
            <person name="Winkler S."/>
            <person name="Tracey A."/>
            <person name="Wood J."/>
            <person name="Formenti G."/>
            <person name="Howe K."/>
            <person name="Fedrigo O."/>
            <person name="Jarvis E.D."/>
        </authorList>
    </citation>
    <scope>NUCLEOTIDE SEQUENCE [LARGE SCALE GENOMIC DNA]</scope>
</reference>
<organism evidence="1 2">
    <name type="scientific">Pygocentrus nattereri</name>
    <name type="common">Red-bellied piranha</name>
    <dbReference type="NCBI Taxonomy" id="42514"/>
    <lineage>
        <taxon>Eukaryota</taxon>
        <taxon>Metazoa</taxon>
        <taxon>Chordata</taxon>
        <taxon>Craniata</taxon>
        <taxon>Vertebrata</taxon>
        <taxon>Euteleostomi</taxon>
        <taxon>Actinopterygii</taxon>
        <taxon>Neopterygii</taxon>
        <taxon>Teleostei</taxon>
        <taxon>Ostariophysi</taxon>
        <taxon>Characiformes</taxon>
        <taxon>Characoidei</taxon>
        <taxon>Pygocentrus</taxon>
    </lineage>
</organism>
<dbReference type="AlphaFoldDB" id="A0A3B4CEH5"/>
<protein>
    <submittedName>
        <fullName evidence="1">Uncharacterized protein</fullName>
    </submittedName>
</protein>
<reference evidence="1" key="2">
    <citation type="submission" date="2025-08" db="UniProtKB">
        <authorList>
            <consortium name="Ensembl"/>
        </authorList>
    </citation>
    <scope>IDENTIFICATION</scope>
</reference>
<sequence>MDTIFIEHTQLLSEKLNSVLGNVSCSLTVPADKPTHSFVPGDTVLVKTLNPRKVSEAAYGPPTTVISVTRTAVLMTSSSQWIHPLVPLFSGPIEPLNESLRLWVIGGGSNALYP</sequence>
<reference evidence="1" key="3">
    <citation type="submission" date="2025-09" db="UniProtKB">
        <authorList>
            <consortium name="Ensembl"/>
        </authorList>
    </citation>
    <scope>IDENTIFICATION</scope>
</reference>
<keyword evidence="2" id="KW-1185">Reference proteome</keyword>
<accession>A0A3B4CEH5</accession>
<evidence type="ECO:0000313" key="1">
    <source>
        <dbReference type="Ensembl" id="ENSPNAP00000009276.1"/>
    </source>
</evidence>
<dbReference type="Gene3D" id="2.30.30.850">
    <property type="match status" value="1"/>
</dbReference>
<evidence type="ECO:0000313" key="2">
    <source>
        <dbReference type="Proteomes" id="UP001501920"/>
    </source>
</evidence>
<dbReference type="Proteomes" id="UP001501920">
    <property type="component" value="Chromosome 17"/>
</dbReference>